<dbReference type="Proteomes" id="UP000316079">
    <property type="component" value="Unassembled WGS sequence"/>
</dbReference>
<keyword evidence="1" id="KW-0469">Meiosis</keyword>
<keyword evidence="3" id="KW-0812">Transmembrane</keyword>
<evidence type="ECO:0000256" key="2">
    <source>
        <dbReference type="SAM" id="MobiDB-lite"/>
    </source>
</evidence>
<feature type="compositionally biased region" description="Polar residues" evidence="2">
    <location>
        <begin position="127"/>
        <end position="142"/>
    </location>
</feature>
<reference evidence="4 5" key="1">
    <citation type="journal article" date="2019" name="Sci. Data">
        <title>Hybrid genome assembly and annotation of Danionella translucida.</title>
        <authorList>
            <person name="Kadobianskyi M."/>
            <person name="Schulze L."/>
            <person name="Schuelke M."/>
            <person name="Judkewitz B."/>
        </authorList>
    </citation>
    <scope>NUCLEOTIDE SEQUENCE [LARGE SCALE GENOMIC DNA]</scope>
    <source>
        <strain evidence="4 5">Bolton</strain>
    </source>
</reference>
<feature type="non-terminal residue" evidence="4">
    <location>
        <position position="1"/>
    </location>
</feature>
<comment type="caution">
    <text evidence="4">The sequence shown here is derived from an EMBL/GenBank/DDBJ whole genome shotgun (WGS) entry which is preliminary data.</text>
</comment>
<organism evidence="4 5">
    <name type="scientific">Danionella cerebrum</name>
    <dbReference type="NCBI Taxonomy" id="2873325"/>
    <lineage>
        <taxon>Eukaryota</taxon>
        <taxon>Metazoa</taxon>
        <taxon>Chordata</taxon>
        <taxon>Craniata</taxon>
        <taxon>Vertebrata</taxon>
        <taxon>Euteleostomi</taxon>
        <taxon>Actinopterygii</taxon>
        <taxon>Neopterygii</taxon>
        <taxon>Teleostei</taxon>
        <taxon>Ostariophysi</taxon>
        <taxon>Cypriniformes</taxon>
        <taxon>Danionidae</taxon>
        <taxon>Danioninae</taxon>
        <taxon>Danionella</taxon>
    </lineage>
</organism>
<gene>
    <name evidence="4" type="ORF">DNTS_028562</name>
</gene>
<dbReference type="GO" id="GO:0016925">
    <property type="term" value="P:protein sumoylation"/>
    <property type="evidence" value="ECO:0007669"/>
    <property type="project" value="TreeGrafter"/>
</dbReference>
<name>A0A553MSU0_9TELE</name>
<feature type="region of interest" description="Disordered" evidence="2">
    <location>
        <begin position="117"/>
        <end position="143"/>
    </location>
</feature>
<dbReference type="InterPro" id="IPR042123">
    <property type="entry name" value="Zip3/RNF212-like"/>
</dbReference>
<accession>A0A553MSU0</accession>
<keyword evidence="3" id="KW-0472">Membrane</keyword>
<dbReference type="AlphaFoldDB" id="A0A553MSU0"/>
<keyword evidence="3" id="KW-1133">Transmembrane helix</keyword>
<proteinExistence type="predicted"/>
<dbReference type="GO" id="GO:0007131">
    <property type="term" value="P:reciprocal meiotic recombination"/>
    <property type="evidence" value="ECO:0007669"/>
    <property type="project" value="InterPro"/>
</dbReference>
<evidence type="ECO:0000256" key="1">
    <source>
        <dbReference type="ARBA" id="ARBA00023254"/>
    </source>
</evidence>
<dbReference type="OrthoDB" id="2535391at2759"/>
<dbReference type="STRING" id="623744.A0A553MSU0"/>
<dbReference type="PANTHER" id="PTHR22663">
    <property type="entry name" value="RING FINGER PROTEIN NARYA-RELATED"/>
    <property type="match status" value="1"/>
</dbReference>
<dbReference type="GO" id="GO:0019789">
    <property type="term" value="F:SUMO transferase activity"/>
    <property type="evidence" value="ECO:0007669"/>
    <property type="project" value="InterPro"/>
</dbReference>
<sequence length="188" mass="21628">KAKWTGFTATTVLRDVEISFLCLAVVIFFVRTAIIQCRVCHVSCSYLPISDQMKPEEKMFFKDPVKLLQTRLEHIAQKRQKERVITFFRSRSMELERELKEVCEKYNRQVSELKRENEDLKKPLSQRRASLHTSPGSLSINGGTPRMILPVAITSPGSKFRGLVTPRSRTVSSGDTLERYRHSRLGIT</sequence>
<dbReference type="GO" id="GO:0007129">
    <property type="term" value="P:homologous chromosome pairing at meiosis"/>
    <property type="evidence" value="ECO:0007669"/>
    <property type="project" value="TreeGrafter"/>
</dbReference>
<evidence type="ECO:0000256" key="3">
    <source>
        <dbReference type="SAM" id="Phobius"/>
    </source>
</evidence>
<evidence type="ECO:0000313" key="5">
    <source>
        <dbReference type="Proteomes" id="UP000316079"/>
    </source>
</evidence>
<dbReference type="EMBL" id="SRMA01027291">
    <property type="protein sequence ID" value="TRY56254.1"/>
    <property type="molecule type" value="Genomic_DNA"/>
</dbReference>
<dbReference type="PANTHER" id="PTHR22663:SF29">
    <property type="entry name" value="RING FINGER PROTEIN 212B"/>
    <property type="match status" value="1"/>
</dbReference>
<dbReference type="GO" id="GO:0000795">
    <property type="term" value="C:synaptonemal complex"/>
    <property type="evidence" value="ECO:0007669"/>
    <property type="project" value="InterPro"/>
</dbReference>
<feature type="non-terminal residue" evidence="4">
    <location>
        <position position="188"/>
    </location>
</feature>
<keyword evidence="5" id="KW-1185">Reference proteome</keyword>
<protein>
    <submittedName>
        <fullName evidence="4">Uncharacterized protein</fullName>
    </submittedName>
</protein>
<evidence type="ECO:0000313" key="4">
    <source>
        <dbReference type="EMBL" id="TRY56254.1"/>
    </source>
</evidence>
<feature type="transmembrane region" description="Helical" evidence="3">
    <location>
        <begin position="12"/>
        <end position="34"/>
    </location>
</feature>